<evidence type="ECO:0000256" key="1">
    <source>
        <dbReference type="SAM" id="MobiDB-lite"/>
    </source>
</evidence>
<dbReference type="InterPro" id="IPR036464">
    <property type="entry name" value="Rubisco_LSMT_subst-bd_sf"/>
</dbReference>
<dbReference type="Pfam" id="PF09273">
    <property type="entry name" value="Rubis-subs-bind"/>
    <property type="match status" value="1"/>
</dbReference>
<evidence type="ECO:0000313" key="3">
    <source>
        <dbReference type="EMBL" id="CAE0778724.1"/>
    </source>
</evidence>
<reference evidence="3" key="1">
    <citation type="submission" date="2021-01" db="EMBL/GenBank/DDBJ databases">
        <authorList>
            <person name="Corre E."/>
            <person name="Pelletier E."/>
            <person name="Niang G."/>
            <person name="Scheremetjew M."/>
            <person name="Finn R."/>
            <person name="Kale V."/>
            <person name="Holt S."/>
            <person name="Cochrane G."/>
            <person name="Meng A."/>
            <person name="Brown T."/>
            <person name="Cohen L."/>
        </authorList>
    </citation>
    <scope>NUCLEOTIDE SEQUENCE</scope>
    <source>
        <strain evidence="3">CCMP645</strain>
    </source>
</reference>
<feature type="region of interest" description="Disordered" evidence="1">
    <location>
        <begin position="121"/>
        <end position="148"/>
    </location>
</feature>
<dbReference type="InterPro" id="IPR015353">
    <property type="entry name" value="Rubisco_LSMT_subst-bd"/>
</dbReference>
<dbReference type="SUPFAM" id="SSF81822">
    <property type="entry name" value="RuBisCo LSMT C-terminal, substrate-binding domain"/>
    <property type="match status" value="1"/>
</dbReference>
<protein>
    <recommendedName>
        <fullName evidence="2">Rubisco LSMT substrate-binding domain-containing protein</fullName>
    </recommendedName>
</protein>
<gene>
    <name evidence="3" type="ORF">PCAR00345_LOCUS31363</name>
</gene>
<dbReference type="AlphaFoldDB" id="A0A7S4F767"/>
<name>A0A7S4F767_CHRCT</name>
<proteinExistence type="predicted"/>
<feature type="region of interest" description="Disordered" evidence="1">
    <location>
        <begin position="375"/>
        <end position="395"/>
    </location>
</feature>
<sequence>MGELPLLCSQIGDQMKLLADRVPVETVEALAVMAASPKQLRKLAKVPTGTPLRLPSALEMLALENLVHACQVRLGGYAASLDADESALRASEPGTAKHNALLLRVYEQNVLETTLETALQRQAELGRPQPTKKNAKASDTSAAQHGDVASKAGLDAPAATGPANQSTLSASLPVAPEPALRAWDAARTCAWLGGVLANGSGAPPLSHGQQPVSAANTGADSAVNAAAARRAMPEPAGVDCAAWEVNGSALLRLAERGPLHACSALHRAGARTGCATRLWPLLLSTLTDNLAADCPPVRWAQTHSQVYLSFTLKGLQLDAAPRLRGQVLVLEYNSSQGERAVRLPLWSRPMPIRAADVHATSSQLKLSLRKREKVGAGLDENEAGPTRHLHDAGSSSDFDAETAAEVFAAEAAETGGDGGTNRDDDGDGDSSAASWPRLLLLRSTDRQLRRRGVLSADWEALAHVVASEEESLKQTERARQNVRWLEDKWARQGRGTLADVITSGPELSAEQVQGLGNQFGAAPPSMAHHHRGSSMSGRIEEALTLEQQRLLHAGVHPSQIPGLEDGVEVELGADNKIKFVGKEEL</sequence>
<accession>A0A7S4F767</accession>
<feature type="region of interest" description="Disordered" evidence="1">
    <location>
        <begin position="411"/>
        <end position="433"/>
    </location>
</feature>
<evidence type="ECO:0000259" key="2">
    <source>
        <dbReference type="Pfam" id="PF09273"/>
    </source>
</evidence>
<feature type="domain" description="Rubisco LSMT substrate-binding" evidence="2">
    <location>
        <begin position="16"/>
        <end position="111"/>
    </location>
</feature>
<organism evidence="3">
    <name type="scientific">Chrysotila carterae</name>
    <name type="common">Marine alga</name>
    <name type="synonym">Syracosphaera carterae</name>
    <dbReference type="NCBI Taxonomy" id="13221"/>
    <lineage>
        <taxon>Eukaryota</taxon>
        <taxon>Haptista</taxon>
        <taxon>Haptophyta</taxon>
        <taxon>Prymnesiophyceae</taxon>
        <taxon>Isochrysidales</taxon>
        <taxon>Isochrysidaceae</taxon>
        <taxon>Chrysotila</taxon>
    </lineage>
</organism>
<dbReference type="EMBL" id="HBIZ01048995">
    <property type="protein sequence ID" value="CAE0778724.1"/>
    <property type="molecule type" value="Transcribed_RNA"/>
</dbReference>
<dbReference type="Gene3D" id="3.90.1420.10">
    <property type="entry name" value="Rubisco LSMT, substrate-binding domain"/>
    <property type="match status" value="1"/>
</dbReference>